<dbReference type="EC" id="3.1.1.-" evidence="5"/>
<keyword evidence="5" id="KW-0964">Secreted</keyword>
<dbReference type="AlphaFoldDB" id="A0AAW1RY28"/>
<comment type="function">
    <text evidence="1 5">Hydrolyzes acetyl esters in homogalacturonan regions of pectin. In type I primary cell wall, galacturonic acid residues of pectin can be acetylated at the O-2 and O-3 positions. Decreasing the degree of acetylation of pectin gels in vitro alters their physical properties.</text>
</comment>
<keyword evidence="5" id="KW-0961">Cell wall biogenesis/degradation</keyword>
<proteinExistence type="inferred from homology"/>
<feature type="chain" id="PRO_5043098390" description="Pectin acetylesterase" evidence="5">
    <location>
        <begin position="21"/>
        <end position="509"/>
    </location>
</feature>
<dbReference type="Pfam" id="PF03283">
    <property type="entry name" value="PAE"/>
    <property type="match status" value="1"/>
</dbReference>
<evidence type="ECO:0000256" key="1">
    <source>
        <dbReference type="ARBA" id="ARBA00003534"/>
    </source>
</evidence>
<keyword evidence="5" id="KW-0732">Signal</keyword>
<evidence type="ECO:0000313" key="8">
    <source>
        <dbReference type="Proteomes" id="UP001438707"/>
    </source>
</evidence>
<keyword evidence="5" id="KW-0378">Hydrolase</keyword>
<evidence type="ECO:0000256" key="6">
    <source>
        <dbReference type="SAM" id="MobiDB-lite"/>
    </source>
</evidence>
<dbReference type="InterPro" id="IPR004963">
    <property type="entry name" value="PAE/NOTUM"/>
</dbReference>
<comment type="caution">
    <text evidence="7">The sequence shown here is derived from an EMBL/GenBank/DDBJ whole genome shotgun (WGS) entry which is preliminary data.</text>
</comment>
<dbReference type="Proteomes" id="UP001438707">
    <property type="component" value="Unassembled WGS sequence"/>
</dbReference>
<reference evidence="7 8" key="1">
    <citation type="journal article" date="2024" name="Nat. Commun.">
        <title>Phylogenomics reveals the evolutionary origins of lichenization in chlorophyte algae.</title>
        <authorList>
            <person name="Puginier C."/>
            <person name="Libourel C."/>
            <person name="Otte J."/>
            <person name="Skaloud P."/>
            <person name="Haon M."/>
            <person name="Grisel S."/>
            <person name="Petersen M."/>
            <person name="Berrin J.G."/>
            <person name="Delaux P.M."/>
            <person name="Dal Grande F."/>
            <person name="Keller J."/>
        </authorList>
    </citation>
    <scope>NUCLEOTIDE SEQUENCE [LARGE SCALE GENOMIC DNA]</scope>
    <source>
        <strain evidence="7 8">SAG 2145</strain>
    </source>
</reference>
<evidence type="ECO:0000256" key="2">
    <source>
        <dbReference type="ARBA" id="ARBA00004191"/>
    </source>
</evidence>
<organism evidence="7 8">
    <name type="scientific">Apatococcus lobatus</name>
    <dbReference type="NCBI Taxonomy" id="904363"/>
    <lineage>
        <taxon>Eukaryota</taxon>
        <taxon>Viridiplantae</taxon>
        <taxon>Chlorophyta</taxon>
        <taxon>core chlorophytes</taxon>
        <taxon>Trebouxiophyceae</taxon>
        <taxon>Chlorellales</taxon>
        <taxon>Chlorellaceae</taxon>
        <taxon>Apatococcus</taxon>
    </lineage>
</organism>
<evidence type="ECO:0000256" key="4">
    <source>
        <dbReference type="ARBA" id="ARBA00022512"/>
    </source>
</evidence>
<dbReference type="GO" id="GO:0016787">
    <property type="term" value="F:hydrolase activity"/>
    <property type="evidence" value="ECO:0007669"/>
    <property type="project" value="UniProtKB-KW"/>
</dbReference>
<evidence type="ECO:0000256" key="3">
    <source>
        <dbReference type="ARBA" id="ARBA00005784"/>
    </source>
</evidence>
<gene>
    <name evidence="7" type="ORF">WJX74_001440</name>
</gene>
<keyword evidence="4 5" id="KW-0134">Cell wall</keyword>
<name>A0AAW1RY28_9CHLO</name>
<dbReference type="EMBL" id="JALJOS010000005">
    <property type="protein sequence ID" value="KAK9838689.1"/>
    <property type="molecule type" value="Genomic_DNA"/>
</dbReference>
<evidence type="ECO:0000313" key="7">
    <source>
        <dbReference type="EMBL" id="KAK9838689.1"/>
    </source>
</evidence>
<feature type="compositionally biased region" description="Low complexity" evidence="6">
    <location>
        <begin position="372"/>
        <end position="394"/>
    </location>
</feature>
<sequence>MVWSGLTVGLVWLLVGPVVAAQSAPAPAPLSAPATPAPVNFQYLQKYNLSAVDPQAVCMDGSPGVYYFQQGSGSGLNKWVIEFNGGSWCYSNTSCINRNTTLQNMQSNLTSSKFAPEINLGNTGILSLNQAQNPFLYNWNHVWIWYCSSDSWLGSAPAGFANSVAPQFHFQGKRISGATIESLLRDHAMTSATDVLVTGNSAGAIGALNNAQFVKDIMVPPGGVTRAPRLATFKCFIDAGWFLDLPNYSASLGTYGTGFNLSYMAHTLQVAFNGSFDKNCMAYYGYDSWKCFFAEYTWPLVQIPLLFHENLYDTSNLNYDSAGSGDFQNFRNNMTASFWDELPASSPAGQPALMPGCETSGLTGPLLPLSAGPTGSSASATVPATATTTATQPTYQSGGAPRSSTPDRPFVNAAAPCPSSYNASANSTKAVNSVLNMFAPACFSHIIEDSGLFITSHIGTTSFVDQLYRWYIGDLKVVQMIDQYPTVRSLANCTAFPDNYTQVIASSRN</sequence>
<protein>
    <recommendedName>
        <fullName evidence="5">Pectin acetylesterase</fullName>
        <ecNumber evidence="5">3.1.1.-</ecNumber>
    </recommendedName>
</protein>
<feature type="region of interest" description="Disordered" evidence="6">
    <location>
        <begin position="372"/>
        <end position="411"/>
    </location>
</feature>
<dbReference type="GO" id="GO:0071555">
    <property type="term" value="P:cell wall organization"/>
    <property type="evidence" value="ECO:0007669"/>
    <property type="project" value="UniProtKB-KW"/>
</dbReference>
<comment type="similarity">
    <text evidence="3 5">Belongs to the pectinacetylesterase family.</text>
</comment>
<dbReference type="PANTHER" id="PTHR21562:SF83">
    <property type="entry name" value="PECTIN ACETYLESTERASE 4"/>
    <property type="match status" value="1"/>
</dbReference>
<evidence type="ECO:0000256" key="5">
    <source>
        <dbReference type="RuleBase" id="RU363114"/>
    </source>
</evidence>
<keyword evidence="8" id="KW-1185">Reference proteome</keyword>
<dbReference type="PANTHER" id="PTHR21562">
    <property type="entry name" value="NOTUM-RELATED"/>
    <property type="match status" value="1"/>
</dbReference>
<comment type="subcellular location">
    <subcellularLocation>
        <location evidence="2 5">Secreted</location>
        <location evidence="2 5">Cell wall</location>
    </subcellularLocation>
</comment>
<feature type="signal peptide" evidence="5">
    <location>
        <begin position="1"/>
        <end position="20"/>
    </location>
</feature>
<accession>A0AAW1RY28</accession>